<dbReference type="EMBL" id="MVGC01000200">
    <property type="protein sequence ID" value="RJE21879.1"/>
    <property type="molecule type" value="Genomic_DNA"/>
</dbReference>
<evidence type="ECO:0000259" key="10">
    <source>
        <dbReference type="Pfam" id="PF03178"/>
    </source>
</evidence>
<protein>
    <recommendedName>
        <fullName evidence="8">Protein CFT1</fullName>
    </recommendedName>
    <alternativeName>
        <fullName evidence="9">Cleavage factor two protein 1</fullName>
    </alternativeName>
    <alternativeName>
        <fullName evidence="7">Protein cft1</fullName>
    </alternativeName>
</protein>
<sequence>MQCYTELIPPTGVTHALAVPFISATANNLVVVRTSQLQIFSLITIPRQEGSGLPENGVASSDQTETTKLILEREYPLPGIVSDLSRVKILNSKNGGEAVLLAFRNAKLSLIEWDPERYGISTISIHYYERDDLTRSPWVPDLSSCGSILSVEPSSRCAVFNFGIRNLAIIPFHQPGDDLAMDGYGSDHDEGHLDHEMVNGADAEEKSKSDMAHQTPYASSFVLPLAALDPSLIHPISLAFLYEYREPTFGILYSQIATSNSLLHERKDAIFYAVFTLDLEQRASTTLLSVSKLPSDLFKVVALPPPVGGALLIGSNELVHVDQGGKTNAVGVNEFSRQFSAFSMTDQSDLAFRLEGCTVERLGGNNGDLLLVLSSGEMALVTFKLDGRSVSGISVHRLPPNVSGGIMKSAASCSACLGNGKLFFGSEDADSILLGWSPSSSHMKKHRPQSRHVADGLVDVSDEEGSDDDVYEDDLYSTAPDMPANGRRGSAEDPGSGLYNFRINDKLSNIGPLRDFTLGKSSADIEGKGNDAKGLSSELELVASKGSGSGGGIVVIKREIDPHTVSSMEIESADSVWTLSATHGNALSSNTAETAEKELSRHYVIISKLIDADKEESVVLHANGQELEPFKAPDVNPNEDLTVDIGTLAGGTRVVQVLKSEVRSYDSNLGLAQIYPVWDEDTSEERMAVTASFADPYLAIIRDDSSLLLLQVDDSGDIDEVEISDDTASLKWLSCSLYRDKARIFSRSGAPEGDLCLFLLSSDYKLFVLRLPDQKVLSIIEGVDCTQSILSSEPPRRSTAREPLIEAVVADLGDSQSSYPYLILRSENDDIMIYTPFASSSPGGKPPSLCFFRETNHVIPPNDDTQQPDLRNQRRRPLRILPDVSGHSTVFLPGNSASFIFRTSTSSPHIIRLRGDFVRGLGSFDSSAAGCDKGFIYLDSMDTIRICQLPHETQFDYSWPLRVVHVGEQVDHLAYSPSSRTYVLGTSRLADFKLPDDDELHPEWRNEEISLFPKIERSSLKVISPVTWSVIDSYELGTSEFITAVKSMDLEVSENTHERREMIVVGTAVARGEDIPARGCIYVFEVIKVVPDPEKPGTDRRLKLIGKESVKGAVTGLSGIGGQGFLIVAQGQKCMVRGLKEDGSLLPVAFLDMQCYVNVVKELKGTGMCILGDAVKGIWFAGYSEEPYKMSLFSKDTDYIEVVAADFLPEGSKLYILVADSDCNLHILQYDPEDPKSSNGDRLLARSKFHTGNFASTMTLLPRTAVSSEKMIFSPDDMDVDLDIPHHQILIASQNGSLGLVTPVSEESYRRLSALQSQLTNTIEHPCGLNPRAFRAVESDGTAGRGMIDGTLLRQWLDLGKQRQTEIAARVGASEWEIRADLEAVGGGGLGYL</sequence>
<dbReference type="InterPro" id="IPR058543">
    <property type="entry name" value="Beta-prop_RSE1/DDB1/CPSF1_2nd"/>
</dbReference>
<feature type="domain" description="RSE1/DDB1/CPSF1 C-terminal" evidence="10">
    <location>
        <begin position="1017"/>
        <end position="1358"/>
    </location>
</feature>
<evidence type="ECO:0000259" key="12">
    <source>
        <dbReference type="Pfam" id="PF23726"/>
    </source>
</evidence>
<accession>A0A3A2ZFD7</accession>
<dbReference type="InterPro" id="IPR004871">
    <property type="entry name" value="RSE1/DDB1/CPSF1_C"/>
</dbReference>
<evidence type="ECO:0000256" key="8">
    <source>
        <dbReference type="ARBA" id="ARBA00039443"/>
    </source>
</evidence>
<evidence type="ECO:0000259" key="11">
    <source>
        <dbReference type="Pfam" id="PF10433"/>
    </source>
</evidence>
<proteinExistence type="inferred from homology"/>
<dbReference type="GO" id="GO:0006397">
    <property type="term" value="P:mRNA processing"/>
    <property type="evidence" value="ECO:0007669"/>
    <property type="project" value="UniProtKB-KW"/>
</dbReference>
<feature type="domain" description="RSE1/DDB1/CPSF1 first beta-propeller" evidence="11">
    <location>
        <begin position="13"/>
        <end position="440"/>
    </location>
</feature>
<dbReference type="PANTHER" id="PTHR10644">
    <property type="entry name" value="DNA REPAIR/RNA PROCESSING CPSF FAMILY"/>
    <property type="match status" value="1"/>
</dbReference>
<comment type="subcellular location">
    <subcellularLocation>
        <location evidence="1">Nucleus</location>
    </subcellularLocation>
</comment>
<dbReference type="InterPro" id="IPR050358">
    <property type="entry name" value="RSE1/DDB1/CFT1"/>
</dbReference>
<dbReference type="Pfam" id="PF03178">
    <property type="entry name" value="CPSF_A"/>
    <property type="match status" value="1"/>
</dbReference>
<dbReference type="FunFam" id="2.130.10.10:FF:000788">
    <property type="entry name" value="mRNA cleavage and polyadenylation factor subunit"/>
    <property type="match status" value="1"/>
</dbReference>
<dbReference type="FunFam" id="2.130.10.10:FF:000625">
    <property type="entry name" value="mRNA cleavage and polyadenylation factor subunit"/>
    <property type="match status" value="1"/>
</dbReference>
<keyword evidence="3" id="KW-0694">RNA-binding</keyword>
<dbReference type="GO" id="GO:0005634">
    <property type="term" value="C:nucleus"/>
    <property type="evidence" value="ECO:0007669"/>
    <property type="project" value="UniProtKB-SubCell"/>
</dbReference>
<name>A0A3A2ZFD7_9EURO</name>
<dbReference type="Pfam" id="PF23726">
    <property type="entry name" value="Beta-prop_RSE1_2nd"/>
    <property type="match status" value="1"/>
</dbReference>
<keyword evidence="2" id="KW-0507">mRNA processing</keyword>
<comment type="similarity">
    <text evidence="6">Belongs to the CFT1 family.</text>
</comment>
<reference evidence="14" key="1">
    <citation type="submission" date="2017-02" db="EMBL/GenBank/DDBJ databases">
        <authorList>
            <person name="Tafer H."/>
            <person name="Lopandic K."/>
        </authorList>
    </citation>
    <scope>NUCLEOTIDE SEQUENCE [LARGE SCALE GENOMIC DNA]</scope>
    <source>
        <strain evidence="14">CBS 366.77</strain>
    </source>
</reference>
<evidence type="ECO:0000256" key="6">
    <source>
        <dbReference type="ARBA" id="ARBA00038304"/>
    </source>
</evidence>
<dbReference type="Gene3D" id="1.10.150.910">
    <property type="match status" value="1"/>
</dbReference>
<dbReference type="InterPro" id="IPR018846">
    <property type="entry name" value="Beta-prop_RSE1/DDB1/CPSF1_1st"/>
</dbReference>
<evidence type="ECO:0000256" key="4">
    <source>
        <dbReference type="ARBA" id="ARBA00023242"/>
    </source>
</evidence>
<comment type="caution">
    <text evidence="13">The sequence shown here is derived from an EMBL/GenBank/DDBJ whole genome shotgun (WGS) entry which is preliminary data.</text>
</comment>
<dbReference type="STRING" id="2070753.A0A3A2ZFD7"/>
<dbReference type="Pfam" id="PF10433">
    <property type="entry name" value="Beta-prop_RSE1_1st"/>
    <property type="match status" value="1"/>
</dbReference>
<feature type="domain" description="RSE1/DDB1/CPSF1 second beta-propeller" evidence="12">
    <location>
        <begin position="562"/>
        <end position="949"/>
    </location>
</feature>
<evidence type="ECO:0000313" key="13">
    <source>
        <dbReference type="EMBL" id="RJE21879.1"/>
    </source>
</evidence>
<evidence type="ECO:0000256" key="9">
    <source>
        <dbReference type="ARBA" id="ARBA00041264"/>
    </source>
</evidence>
<keyword evidence="14" id="KW-1185">Reference proteome</keyword>
<gene>
    <name evidence="13" type="ORF">PHISCL_05797</name>
</gene>
<dbReference type="GO" id="GO:0003723">
    <property type="term" value="F:RNA binding"/>
    <property type="evidence" value="ECO:0007669"/>
    <property type="project" value="UniProtKB-KW"/>
</dbReference>
<evidence type="ECO:0000256" key="5">
    <source>
        <dbReference type="ARBA" id="ARBA00037232"/>
    </source>
</evidence>
<evidence type="ECO:0000256" key="7">
    <source>
        <dbReference type="ARBA" id="ARBA00039187"/>
    </source>
</evidence>
<keyword evidence="4" id="KW-0539">Nucleus</keyword>
<evidence type="ECO:0000256" key="3">
    <source>
        <dbReference type="ARBA" id="ARBA00022884"/>
    </source>
</evidence>
<evidence type="ECO:0000313" key="14">
    <source>
        <dbReference type="Proteomes" id="UP000266188"/>
    </source>
</evidence>
<dbReference type="InterPro" id="IPR015943">
    <property type="entry name" value="WD40/YVTN_repeat-like_dom_sf"/>
</dbReference>
<dbReference type="Gene3D" id="2.130.10.10">
    <property type="entry name" value="YVTN repeat-like/Quinoprotein amine dehydrogenase"/>
    <property type="match status" value="2"/>
</dbReference>
<evidence type="ECO:0000256" key="2">
    <source>
        <dbReference type="ARBA" id="ARBA00022664"/>
    </source>
</evidence>
<evidence type="ECO:0000256" key="1">
    <source>
        <dbReference type="ARBA" id="ARBA00004123"/>
    </source>
</evidence>
<comment type="function">
    <text evidence="5">RNA-binding component of the cleavage and polyadenylation factor (CPF) complex, which plays a key role in polyadenylation-dependent pre-mRNA 3'-end formation and cooperates with cleavage factors including the CFIA complex and NAB4/CFIB. Involved in poly(A) site recognition. May be involved in coupling transcription termination and mRNA 3'-end formation.</text>
</comment>
<dbReference type="Proteomes" id="UP000266188">
    <property type="component" value="Unassembled WGS sequence"/>
</dbReference>
<organism evidence="13 14">
    <name type="scientific">Aspergillus sclerotialis</name>
    <dbReference type="NCBI Taxonomy" id="2070753"/>
    <lineage>
        <taxon>Eukaryota</taxon>
        <taxon>Fungi</taxon>
        <taxon>Dikarya</taxon>
        <taxon>Ascomycota</taxon>
        <taxon>Pezizomycotina</taxon>
        <taxon>Eurotiomycetes</taxon>
        <taxon>Eurotiomycetidae</taxon>
        <taxon>Eurotiales</taxon>
        <taxon>Aspergillaceae</taxon>
        <taxon>Aspergillus</taxon>
        <taxon>Aspergillus subgen. Polypaecilum</taxon>
    </lineage>
</organism>
<dbReference type="OrthoDB" id="6109at2759"/>